<gene>
    <name evidence="3" type="ORF">DY218_02510</name>
</gene>
<evidence type="ECO:0000259" key="2">
    <source>
        <dbReference type="Pfam" id="PF01978"/>
    </source>
</evidence>
<dbReference type="InterPro" id="IPR002831">
    <property type="entry name" value="Tscrpt_reg_TrmB_N"/>
</dbReference>
<name>A0A372MD23_9ACTN</name>
<dbReference type="OrthoDB" id="3483797at2"/>
<feature type="region of interest" description="Disordered" evidence="1">
    <location>
        <begin position="66"/>
        <end position="161"/>
    </location>
</feature>
<organism evidence="3 4">
    <name type="scientific">Streptomyces triticagri</name>
    <dbReference type="NCBI Taxonomy" id="2293568"/>
    <lineage>
        <taxon>Bacteria</taxon>
        <taxon>Bacillati</taxon>
        <taxon>Actinomycetota</taxon>
        <taxon>Actinomycetes</taxon>
        <taxon>Kitasatosporales</taxon>
        <taxon>Streptomycetaceae</taxon>
        <taxon>Streptomyces</taxon>
    </lineage>
</organism>
<dbReference type="RefSeq" id="WP_128554210.1">
    <property type="nucleotide sequence ID" value="NZ_QUAK01000014.1"/>
</dbReference>
<feature type="compositionally biased region" description="Polar residues" evidence="1">
    <location>
        <begin position="144"/>
        <end position="157"/>
    </location>
</feature>
<reference evidence="3 4" key="1">
    <citation type="submission" date="2018-08" db="EMBL/GenBank/DDBJ databases">
        <title>Isolation, diversity and antifungal activity of Actinobacteria from wheat.</title>
        <authorList>
            <person name="Han C."/>
        </authorList>
    </citation>
    <scope>NUCLEOTIDE SEQUENCE [LARGE SCALE GENOMIC DNA]</scope>
    <source>
        <strain evidence="3 4">NEAU-YY421</strain>
    </source>
</reference>
<proteinExistence type="predicted"/>
<keyword evidence="4" id="KW-1185">Reference proteome</keyword>
<accession>A0A372MD23</accession>
<feature type="domain" description="Transcription regulator TrmB N-terminal" evidence="2">
    <location>
        <begin position="23"/>
        <end position="91"/>
    </location>
</feature>
<protein>
    <recommendedName>
        <fullName evidence="2">Transcription regulator TrmB N-terminal domain-containing protein</fullName>
    </recommendedName>
</protein>
<feature type="compositionally biased region" description="Low complexity" evidence="1">
    <location>
        <begin position="119"/>
        <end position="136"/>
    </location>
</feature>
<dbReference type="SUPFAM" id="SSF46785">
    <property type="entry name" value="Winged helix' DNA-binding domain"/>
    <property type="match status" value="2"/>
</dbReference>
<feature type="region of interest" description="Disordered" evidence="1">
    <location>
        <begin position="207"/>
        <end position="229"/>
    </location>
</feature>
<feature type="region of interest" description="Disordered" evidence="1">
    <location>
        <begin position="1"/>
        <end position="24"/>
    </location>
</feature>
<evidence type="ECO:0000313" key="3">
    <source>
        <dbReference type="EMBL" id="RFU88293.1"/>
    </source>
</evidence>
<evidence type="ECO:0000313" key="4">
    <source>
        <dbReference type="Proteomes" id="UP000263094"/>
    </source>
</evidence>
<dbReference type="InterPro" id="IPR036388">
    <property type="entry name" value="WH-like_DNA-bd_sf"/>
</dbReference>
<sequence length="229" mass="23417">MTDIHTAPCPATTEPESAPLPDLTGAPAAAYTALSKTPNASAAELALAAGIGRSTAGKALALLENQGLATRTPGERTGTNHTPDRWHCTPPADDTSHTEPNPTEADVALAPEAVPPGDAPTAGPTTTTTNESNTEGHPAPPTPSTETTIDPTPTSKTRLAPGALRQQVLDYLTAHPGDSFTATAISRSIERSSGAIANSLVTLTKHGAVEQTGEHPRTYQLAPSTPSTE</sequence>
<dbReference type="Proteomes" id="UP000263094">
    <property type="component" value="Unassembled WGS sequence"/>
</dbReference>
<dbReference type="Gene3D" id="1.10.10.10">
    <property type="entry name" value="Winged helix-like DNA-binding domain superfamily/Winged helix DNA-binding domain"/>
    <property type="match status" value="2"/>
</dbReference>
<comment type="caution">
    <text evidence="3">The sequence shown here is derived from an EMBL/GenBank/DDBJ whole genome shotgun (WGS) entry which is preliminary data.</text>
</comment>
<dbReference type="AlphaFoldDB" id="A0A372MD23"/>
<dbReference type="EMBL" id="QUAK01000014">
    <property type="protein sequence ID" value="RFU88293.1"/>
    <property type="molecule type" value="Genomic_DNA"/>
</dbReference>
<evidence type="ECO:0000256" key="1">
    <source>
        <dbReference type="SAM" id="MobiDB-lite"/>
    </source>
</evidence>
<dbReference type="Pfam" id="PF01978">
    <property type="entry name" value="TrmB"/>
    <property type="match status" value="1"/>
</dbReference>
<dbReference type="InterPro" id="IPR036390">
    <property type="entry name" value="WH_DNA-bd_sf"/>
</dbReference>